<reference evidence="3" key="1">
    <citation type="submission" date="2023-06" db="EMBL/GenBank/DDBJ databases">
        <title>Draft genome of Marssonina rosae.</title>
        <authorList>
            <person name="Cheng Q."/>
        </authorList>
    </citation>
    <scope>NUCLEOTIDE SEQUENCE</scope>
    <source>
        <strain evidence="3">R4</strain>
    </source>
</reference>
<dbReference type="Pfam" id="PF11274">
    <property type="entry name" value="DUF3074"/>
    <property type="match status" value="1"/>
</dbReference>
<protein>
    <recommendedName>
        <fullName evidence="2">DUF3074 domain-containing protein</fullName>
    </recommendedName>
</protein>
<dbReference type="PANTHER" id="PTHR40370">
    <property type="entry name" value="EXPRESSED PROTEIN"/>
    <property type="match status" value="1"/>
</dbReference>
<organism evidence="3 4">
    <name type="scientific">Diplocarpon rosae</name>
    <dbReference type="NCBI Taxonomy" id="946125"/>
    <lineage>
        <taxon>Eukaryota</taxon>
        <taxon>Fungi</taxon>
        <taxon>Dikarya</taxon>
        <taxon>Ascomycota</taxon>
        <taxon>Pezizomycotina</taxon>
        <taxon>Leotiomycetes</taxon>
        <taxon>Helotiales</taxon>
        <taxon>Drepanopezizaceae</taxon>
        <taxon>Diplocarpon</taxon>
    </lineage>
</organism>
<name>A0AAD9T4I5_9HELO</name>
<feature type="region of interest" description="Disordered" evidence="1">
    <location>
        <begin position="18"/>
        <end position="50"/>
    </location>
</feature>
<dbReference type="InterPro" id="IPR024500">
    <property type="entry name" value="DUF3074"/>
</dbReference>
<sequence length="322" mass="35279">MAIGPWVRLHGISISQLPSGGTGVASTSQSPSPSPSQPQSQSRTAPLSGTSPSLQTFIHHILSESIPFIDSVAPRFNVPTSSPTPWKPKGSPRQYASSSACVQVYERVVQGKELDAVEGVSAGCKEETWFCRRSLHRDAAENGTASWQEFEHAFRKHHAESEDAFTPTVIGARQAMSWDCAGIETQVGGERWHDIRLVVEEMTHKIDPKPLKNRTFPVVQLSAALAGCQEFLVMSIPITDFDASPYAEFARDKSLVVAAYVSIERIRMIPGSGEVEWIMATASDARGVLPQWMQNLAVPAKVAKDVEMFLAWIPSQRNIRAV</sequence>
<accession>A0AAD9T4I5</accession>
<feature type="compositionally biased region" description="Polar residues" evidence="1">
    <location>
        <begin position="18"/>
        <end position="27"/>
    </location>
</feature>
<dbReference type="Proteomes" id="UP001285354">
    <property type="component" value="Unassembled WGS sequence"/>
</dbReference>
<dbReference type="SUPFAM" id="SSF55961">
    <property type="entry name" value="Bet v1-like"/>
    <property type="match status" value="1"/>
</dbReference>
<proteinExistence type="predicted"/>
<evidence type="ECO:0000256" key="1">
    <source>
        <dbReference type="SAM" id="MobiDB-lite"/>
    </source>
</evidence>
<comment type="caution">
    <text evidence="3">The sequence shown here is derived from an EMBL/GenBank/DDBJ whole genome shotgun (WGS) entry which is preliminary data.</text>
</comment>
<evidence type="ECO:0000259" key="2">
    <source>
        <dbReference type="Pfam" id="PF11274"/>
    </source>
</evidence>
<evidence type="ECO:0000313" key="3">
    <source>
        <dbReference type="EMBL" id="KAK2629185.1"/>
    </source>
</evidence>
<feature type="domain" description="DUF3074" evidence="2">
    <location>
        <begin position="129"/>
        <end position="313"/>
    </location>
</feature>
<dbReference type="AlphaFoldDB" id="A0AAD9T4I5"/>
<dbReference type="EMBL" id="JAUBYV010000001">
    <property type="protein sequence ID" value="KAK2629185.1"/>
    <property type="molecule type" value="Genomic_DNA"/>
</dbReference>
<gene>
    <name evidence="3" type="ORF">QTJ16_000005</name>
</gene>
<dbReference type="PANTHER" id="PTHR40370:SF1">
    <property type="entry name" value="DUF3074 DOMAIN-CONTAINING PROTEIN"/>
    <property type="match status" value="1"/>
</dbReference>
<keyword evidence="4" id="KW-1185">Reference proteome</keyword>
<evidence type="ECO:0000313" key="4">
    <source>
        <dbReference type="Proteomes" id="UP001285354"/>
    </source>
</evidence>